<dbReference type="BioCyc" id="CNIT1237085:G1324-1394-MONOMER"/>
<gene>
    <name evidence="1" type="ordered locus">Ngar_c13960</name>
</gene>
<proteinExistence type="predicted"/>
<protein>
    <recommendedName>
        <fullName evidence="3">Zinc finger C2H2 domain-containing protein</fullName>
    </recommendedName>
</protein>
<keyword evidence="2" id="KW-1185">Reference proteome</keyword>
<dbReference type="EMBL" id="CP002408">
    <property type="protein sequence ID" value="AFU58333.1"/>
    <property type="molecule type" value="Genomic_DNA"/>
</dbReference>
<dbReference type="Proteomes" id="UP000008037">
    <property type="component" value="Chromosome"/>
</dbReference>
<dbReference type="AlphaFoldDB" id="K0IHF7"/>
<dbReference type="InParanoid" id="K0IHF7"/>
<name>K0IHF7_NITGG</name>
<dbReference type="HOGENOM" id="CLU_3323104_0_0_2"/>
<accession>K0IHF7</accession>
<evidence type="ECO:0000313" key="1">
    <source>
        <dbReference type="EMBL" id="AFU58333.1"/>
    </source>
</evidence>
<organism evidence="1 2">
    <name type="scientific">Nitrososphaera gargensis (strain Ga9.2)</name>
    <dbReference type="NCBI Taxonomy" id="1237085"/>
    <lineage>
        <taxon>Archaea</taxon>
        <taxon>Nitrososphaerota</taxon>
        <taxon>Nitrososphaeria</taxon>
        <taxon>Nitrososphaerales</taxon>
        <taxon>Nitrososphaeraceae</taxon>
        <taxon>Nitrososphaera</taxon>
    </lineage>
</organism>
<dbReference type="KEGG" id="nga:Ngar_c13960"/>
<reference evidence="1 2" key="1">
    <citation type="journal article" date="2012" name="Environ. Microbiol.">
        <title>The genome of the ammonia-oxidizing Candidatus Nitrososphaera gargensis: insights into metabolic versatility and environmental adaptations.</title>
        <authorList>
            <person name="Spang A."/>
            <person name="Poehlein A."/>
            <person name="Offre P."/>
            <person name="Zumbragel S."/>
            <person name="Haider S."/>
            <person name="Rychlik N."/>
            <person name="Nowka B."/>
            <person name="Schmeisser C."/>
            <person name="Lebedeva E.V."/>
            <person name="Rattei T."/>
            <person name="Bohm C."/>
            <person name="Schmid M."/>
            <person name="Galushko A."/>
            <person name="Hatzenpichler R."/>
            <person name="Weinmaier T."/>
            <person name="Daniel R."/>
            <person name="Schleper C."/>
            <person name="Spieck E."/>
            <person name="Streit W."/>
            <person name="Wagner M."/>
        </authorList>
    </citation>
    <scope>NUCLEOTIDE SEQUENCE [LARGE SCALE GENOMIC DNA]</scope>
    <source>
        <strain evidence="2">Ga9.2</strain>
    </source>
</reference>
<sequence length="38" mass="4696">MTERTYFCKSCKAMLFSFSDMRKYMSHRQATKKNIMYM</sequence>
<evidence type="ECO:0008006" key="3">
    <source>
        <dbReference type="Google" id="ProtNLM"/>
    </source>
</evidence>
<evidence type="ECO:0000313" key="2">
    <source>
        <dbReference type="Proteomes" id="UP000008037"/>
    </source>
</evidence>